<accession>A0ABX4H496</accession>
<dbReference type="InterPro" id="IPR002575">
    <property type="entry name" value="Aminoglycoside_PTrfase"/>
</dbReference>
<dbReference type="InterPro" id="IPR052077">
    <property type="entry name" value="CcrZ_PhaseVar_Mediator"/>
</dbReference>
<dbReference type="SUPFAM" id="SSF56112">
    <property type="entry name" value="Protein kinase-like (PK-like)"/>
    <property type="match status" value="1"/>
</dbReference>
<dbReference type="Proteomes" id="UP000217033">
    <property type="component" value="Unassembled WGS sequence"/>
</dbReference>
<keyword evidence="3" id="KW-1185">Reference proteome</keyword>
<evidence type="ECO:0000259" key="1">
    <source>
        <dbReference type="Pfam" id="PF01636"/>
    </source>
</evidence>
<feature type="domain" description="Aminoglycoside phosphotransferase" evidence="1">
    <location>
        <begin position="57"/>
        <end position="194"/>
    </location>
</feature>
<dbReference type="Gene3D" id="3.90.1200.10">
    <property type="match status" value="1"/>
</dbReference>
<evidence type="ECO:0000313" key="3">
    <source>
        <dbReference type="Proteomes" id="UP000217033"/>
    </source>
</evidence>
<reference evidence="2" key="1">
    <citation type="submission" date="2017-08" db="EMBL/GenBank/DDBJ databases">
        <authorList>
            <person name="Alvarez-Ponce D."/>
            <person name="Weitzman C.L."/>
            <person name="Tillett R.L."/>
            <person name="Sandmeier F.C."/>
            <person name="Tracy C.R."/>
        </authorList>
    </citation>
    <scope>NUCLEOTIDE SEQUENCE [LARGE SCALE GENOMIC DNA]</scope>
    <source>
        <strain evidence="2">PS6</strain>
    </source>
</reference>
<sequence length="246" mass="29688">MEKINKGMTNNSYRDGNNFYQVKTNNSLNHRIDYQVLGKLDFVPKLIENTPTHTRWDFIEGEEFIKSEENLKKLAKMLAQIHNSKLEFPKFNHRDRVNTYRKQLAEKNLKIDVIDAYFKRINLILRNMDTTTPVHNDLFPFNLIVDKEQKIWIVDWEYASLGDKHFDLAYFIESGKLTDQEEDILLDNYGSYDYEKIIQHKIFVNYLVILWVNVQPVKYFDDQEYINRIYELDKFLNEYRTKHNLK</sequence>
<gene>
    <name evidence="2" type="ORF">CJF60_03150</name>
</gene>
<evidence type="ECO:0000313" key="2">
    <source>
        <dbReference type="EMBL" id="PAF54711.1"/>
    </source>
</evidence>
<dbReference type="Pfam" id="PF01636">
    <property type="entry name" value="APH"/>
    <property type="match status" value="1"/>
</dbReference>
<protein>
    <recommendedName>
        <fullName evidence="1">Aminoglycoside phosphotransferase domain-containing protein</fullName>
    </recommendedName>
</protein>
<dbReference type="PANTHER" id="PTHR40086:SF1">
    <property type="entry name" value="CELL CYCLE REGULATOR CCRZ"/>
    <property type="match status" value="1"/>
</dbReference>
<dbReference type="PANTHER" id="PTHR40086">
    <property type="entry name" value="PHOSPHOTRANSFERASE YTMP-RELATED"/>
    <property type="match status" value="1"/>
</dbReference>
<name>A0ABX4H496_9BACT</name>
<dbReference type="RefSeq" id="WP_084231959.1">
    <property type="nucleotide sequence ID" value="NZ_FWXE01000002.1"/>
</dbReference>
<dbReference type="EMBL" id="NQMN01000002">
    <property type="protein sequence ID" value="PAF54711.1"/>
    <property type="molecule type" value="Genomic_DNA"/>
</dbReference>
<organism evidence="2 3">
    <name type="scientific">Mycoplasmopsis agassizii</name>
    <dbReference type="NCBI Taxonomy" id="33922"/>
    <lineage>
        <taxon>Bacteria</taxon>
        <taxon>Bacillati</taxon>
        <taxon>Mycoplasmatota</taxon>
        <taxon>Mycoplasmoidales</taxon>
        <taxon>Metamycoplasmataceae</taxon>
        <taxon>Mycoplasmopsis</taxon>
    </lineage>
</organism>
<dbReference type="InterPro" id="IPR011009">
    <property type="entry name" value="Kinase-like_dom_sf"/>
</dbReference>
<proteinExistence type="predicted"/>
<comment type="caution">
    <text evidence="2">The sequence shown here is derived from an EMBL/GenBank/DDBJ whole genome shotgun (WGS) entry which is preliminary data.</text>
</comment>